<dbReference type="RefSeq" id="WP_262068336.1">
    <property type="nucleotide sequence ID" value="NZ_JAMXOC010000003.1"/>
</dbReference>
<dbReference type="EMBL" id="JAMZFV010000003">
    <property type="protein sequence ID" value="MCP1109427.1"/>
    <property type="molecule type" value="Genomic_DNA"/>
</dbReference>
<dbReference type="InterPro" id="IPR012846">
    <property type="entry name" value="Acetolactate_synth_lsu"/>
</dbReference>
<evidence type="ECO:0000256" key="9">
    <source>
        <dbReference type="ARBA" id="ARBA00023052"/>
    </source>
</evidence>
<dbReference type="InterPro" id="IPR000399">
    <property type="entry name" value="TPP-bd_CS"/>
</dbReference>
<dbReference type="InterPro" id="IPR029035">
    <property type="entry name" value="DHS-like_NAD/FAD-binding_dom"/>
</dbReference>
<dbReference type="Pfam" id="PF02776">
    <property type="entry name" value="TPP_enzyme_N"/>
    <property type="match status" value="1"/>
</dbReference>
<accession>A0ABT1EJF0</accession>
<feature type="domain" description="Thiamine pyrophosphate enzyme central" evidence="13">
    <location>
        <begin position="191"/>
        <end position="326"/>
    </location>
</feature>
<dbReference type="InterPro" id="IPR012001">
    <property type="entry name" value="Thiamin_PyroP_enz_TPP-bd_dom"/>
</dbReference>
<evidence type="ECO:0000256" key="8">
    <source>
        <dbReference type="ARBA" id="ARBA00022842"/>
    </source>
</evidence>
<dbReference type="PANTHER" id="PTHR18968">
    <property type="entry name" value="THIAMINE PYROPHOSPHATE ENZYMES"/>
    <property type="match status" value="1"/>
</dbReference>
<evidence type="ECO:0000259" key="13">
    <source>
        <dbReference type="Pfam" id="PF00205"/>
    </source>
</evidence>
<keyword evidence="8 12" id="KW-0460">Magnesium</keyword>
<comment type="pathway">
    <text evidence="1 12">Amino-acid biosynthesis; L-isoleucine biosynthesis; L-isoleucine from 2-oxobutanoate: step 1/4.</text>
</comment>
<keyword evidence="10 12" id="KW-0100">Branched-chain amino acid biosynthesis</keyword>
<evidence type="ECO:0000313" key="17">
    <source>
        <dbReference type="Proteomes" id="UP001523565"/>
    </source>
</evidence>
<dbReference type="InterPro" id="IPR045229">
    <property type="entry name" value="TPP_enz"/>
</dbReference>
<keyword evidence="5 12" id="KW-0028">Amino-acid biosynthesis</keyword>
<evidence type="ECO:0000256" key="2">
    <source>
        <dbReference type="ARBA" id="ARBA00005025"/>
    </source>
</evidence>
<dbReference type="Gene3D" id="3.40.50.970">
    <property type="match status" value="2"/>
</dbReference>
<evidence type="ECO:0000256" key="4">
    <source>
        <dbReference type="ARBA" id="ARBA00013145"/>
    </source>
</evidence>
<dbReference type="InterPro" id="IPR029061">
    <property type="entry name" value="THDP-binding"/>
</dbReference>
<comment type="catalytic activity">
    <reaction evidence="11 12">
        <text>2 pyruvate + H(+) = (2S)-2-acetolactate + CO2</text>
        <dbReference type="Rhea" id="RHEA:25249"/>
        <dbReference type="ChEBI" id="CHEBI:15361"/>
        <dbReference type="ChEBI" id="CHEBI:15378"/>
        <dbReference type="ChEBI" id="CHEBI:16526"/>
        <dbReference type="ChEBI" id="CHEBI:58476"/>
        <dbReference type="EC" id="2.2.1.6"/>
    </reaction>
</comment>
<dbReference type="InterPro" id="IPR012000">
    <property type="entry name" value="Thiamin_PyroP_enz_cen_dom"/>
</dbReference>
<dbReference type="SUPFAM" id="SSF52467">
    <property type="entry name" value="DHS-like NAD/FAD-binding domain"/>
    <property type="match status" value="1"/>
</dbReference>
<dbReference type="CDD" id="cd07035">
    <property type="entry name" value="TPP_PYR_POX_like"/>
    <property type="match status" value="1"/>
</dbReference>
<evidence type="ECO:0000256" key="10">
    <source>
        <dbReference type="ARBA" id="ARBA00023304"/>
    </source>
</evidence>
<dbReference type="EC" id="2.2.1.6" evidence="4 12"/>
<reference evidence="16 17" key="1">
    <citation type="journal article" date="2022" name="Genome Biol. Evol.">
        <title>Host diet, physiology and behaviors set the stage for Lachnospiraceae cladogenesis.</title>
        <authorList>
            <person name="Vera-Ponce De Leon A."/>
            <person name="Schneider M."/>
            <person name="Jahnes B.C."/>
            <person name="Sadowski V."/>
            <person name="Camuy-Velez L.A."/>
            <person name="Duan J."/>
            <person name="Sabree Z.L."/>
        </authorList>
    </citation>
    <scope>NUCLEOTIDE SEQUENCE [LARGE SCALE GENOMIC DNA]</scope>
    <source>
        <strain evidence="16 17">PAL227</strain>
    </source>
</reference>
<dbReference type="Pfam" id="PF00205">
    <property type="entry name" value="TPP_enzyme_M"/>
    <property type="match status" value="1"/>
</dbReference>
<keyword evidence="6 12" id="KW-0808">Transferase</keyword>
<dbReference type="CDD" id="cd02015">
    <property type="entry name" value="TPP_AHAS"/>
    <property type="match status" value="1"/>
</dbReference>
<feature type="domain" description="Thiamine pyrophosphate enzyme N-terminal TPP-binding" evidence="15">
    <location>
        <begin position="4"/>
        <end position="119"/>
    </location>
</feature>
<feature type="domain" description="Thiamine pyrophosphate enzyme TPP-binding" evidence="14">
    <location>
        <begin position="381"/>
        <end position="528"/>
    </location>
</feature>
<proteinExistence type="inferred from homology"/>
<evidence type="ECO:0000256" key="5">
    <source>
        <dbReference type="ARBA" id="ARBA00022605"/>
    </source>
</evidence>
<protein>
    <recommendedName>
        <fullName evidence="4 12">Acetolactate synthase</fullName>
        <ecNumber evidence="4 12">2.2.1.6</ecNumber>
    </recommendedName>
</protein>
<keyword evidence="9 12" id="KW-0786">Thiamine pyrophosphate</keyword>
<dbReference type="InterPro" id="IPR011766">
    <property type="entry name" value="TPP_enzyme_TPP-bd"/>
</dbReference>
<dbReference type="GO" id="GO:0003984">
    <property type="term" value="F:acetolactate synthase activity"/>
    <property type="evidence" value="ECO:0007669"/>
    <property type="project" value="UniProtKB-EC"/>
</dbReference>
<organism evidence="16 17">
    <name type="scientific">Ohessyouella blattaphilus</name>
    <dbReference type="NCBI Taxonomy" id="2949333"/>
    <lineage>
        <taxon>Bacteria</taxon>
        <taxon>Bacillati</taxon>
        <taxon>Bacillota</taxon>
        <taxon>Clostridia</taxon>
        <taxon>Lachnospirales</taxon>
        <taxon>Lachnospiraceae</taxon>
        <taxon>Ohessyouella</taxon>
    </lineage>
</organism>
<dbReference type="PANTHER" id="PTHR18968:SF13">
    <property type="entry name" value="ACETOLACTATE SYNTHASE CATALYTIC SUBUNIT, MITOCHONDRIAL"/>
    <property type="match status" value="1"/>
</dbReference>
<comment type="cofactor">
    <cofactor evidence="12">
        <name>thiamine diphosphate</name>
        <dbReference type="ChEBI" id="CHEBI:58937"/>
    </cofactor>
    <text evidence="12">Binds 1 thiamine pyrophosphate per subunit.</text>
</comment>
<dbReference type="Gene3D" id="3.40.50.1220">
    <property type="entry name" value="TPP-binding domain"/>
    <property type="match status" value="1"/>
</dbReference>
<evidence type="ECO:0000256" key="3">
    <source>
        <dbReference type="ARBA" id="ARBA00007812"/>
    </source>
</evidence>
<evidence type="ECO:0000256" key="7">
    <source>
        <dbReference type="ARBA" id="ARBA00022723"/>
    </source>
</evidence>
<comment type="cofactor">
    <cofactor evidence="12">
        <name>Mg(2+)</name>
        <dbReference type="ChEBI" id="CHEBI:18420"/>
    </cofactor>
    <text evidence="12">Binds 1 Mg(2+) ion per subunit.</text>
</comment>
<dbReference type="SUPFAM" id="SSF52518">
    <property type="entry name" value="Thiamin diphosphate-binding fold (THDP-binding)"/>
    <property type="match status" value="2"/>
</dbReference>
<evidence type="ECO:0000256" key="12">
    <source>
        <dbReference type="RuleBase" id="RU003591"/>
    </source>
</evidence>
<comment type="similarity">
    <text evidence="3 12">Belongs to the TPP enzyme family.</text>
</comment>
<name>A0ABT1EJF0_9FIRM</name>
<keyword evidence="7 12" id="KW-0479">Metal-binding</keyword>
<evidence type="ECO:0000256" key="1">
    <source>
        <dbReference type="ARBA" id="ARBA00004974"/>
    </source>
</evidence>
<keyword evidence="17" id="KW-1185">Reference proteome</keyword>
<comment type="pathway">
    <text evidence="2 12">Amino-acid biosynthesis; L-valine biosynthesis; L-valine from pyruvate: step 1/4.</text>
</comment>
<evidence type="ECO:0000259" key="14">
    <source>
        <dbReference type="Pfam" id="PF02775"/>
    </source>
</evidence>
<dbReference type="NCBIfam" id="TIGR00118">
    <property type="entry name" value="acolac_lg"/>
    <property type="match status" value="1"/>
</dbReference>
<dbReference type="Pfam" id="PF02775">
    <property type="entry name" value="TPP_enzyme_C"/>
    <property type="match status" value="1"/>
</dbReference>
<comment type="caution">
    <text evidence="16">The sequence shown here is derived from an EMBL/GenBank/DDBJ whole genome shotgun (WGS) entry which is preliminary data.</text>
</comment>
<sequence length="559" mass="60372">MQLTGAQIVIECLKEQGVDTVFGYPGGAILNLYDELYKNQDSIKHYLTSHEQGAAHAADGYARATGKTGVVFATSGPGATNLVTGIATAYMDSIPLVAITCNVGVGLLGKDSFQEIDITGITLPITKHNYIVKDVKDLASAIRKAFAIARKGRPGPVLVDIPKDVTAEKTEFTASENKMVSEPGTVCDSQIATAIKMIHKAKRPMIFVGGGAVLANAGAEVQAFVDKVQAPVCDTLMGKGAFNGADPLYTGMLGMHGTKTANYGVSECDLLVVIGARFSDRVTGNAKKFAKNAKILQIDVDEVEINKNVLVTGQVIGDVKAVLQRLNEKLEPANHDEWIAHIMEYKEKYPLTYNEEVLTGPFIIEEIYRQTEGEAVITTEVGQNQMWAAQFYKYKEPRTFLTSGGLGTMGYGLGASLGAKLGRPDKIVINIAGDGCFRMNMNELATAGRYNIPIIQVVINNHVLGMVRQWQTLFYDKRYSATVLEDNVNFAKLAEALGVKGVTITSKEEFKTAFAEALTLGKPVLLDCQIDADEKVWPMVAPGAAIDEAFDEGDLNAQK</sequence>
<dbReference type="InterPro" id="IPR039368">
    <property type="entry name" value="AHAS_TPP"/>
</dbReference>
<evidence type="ECO:0000313" key="16">
    <source>
        <dbReference type="EMBL" id="MCP1109427.1"/>
    </source>
</evidence>
<evidence type="ECO:0000259" key="15">
    <source>
        <dbReference type="Pfam" id="PF02776"/>
    </source>
</evidence>
<evidence type="ECO:0000256" key="6">
    <source>
        <dbReference type="ARBA" id="ARBA00022679"/>
    </source>
</evidence>
<dbReference type="PROSITE" id="PS00187">
    <property type="entry name" value="TPP_ENZYMES"/>
    <property type="match status" value="1"/>
</dbReference>
<dbReference type="Proteomes" id="UP001523565">
    <property type="component" value="Unassembled WGS sequence"/>
</dbReference>
<gene>
    <name evidence="16" type="primary">ilvB</name>
    <name evidence="16" type="ORF">NK118_04080</name>
</gene>
<evidence type="ECO:0000256" key="11">
    <source>
        <dbReference type="ARBA" id="ARBA00048670"/>
    </source>
</evidence>